<sequence length="224" mass="24902">MKQLLHHKDSQPINAQLSLQIQQQQNDAWLCLIKIVQTIALLAKQGLPLHGHEDNDGNFKQFLLAQADDVSYLKNWLSHKAEYMSPDIQNEILKLLSHTVLRLIRKQIGNNAFAIIVDGTQDISGQEQNNVCICYVDEDLYPHEDFIGLYQVDETSGSAIAQIVKDALCRNGLCMSMLRGQTYDGASNMLNGETTGSRRDSRHSFGATLSPGCGLRCFKSVIAG</sequence>
<reference evidence="2" key="1">
    <citation type="submission" date="2022-03" db="EMBL/GenBank/DDBJ databases">
        <authorList>
            <person name="Alioto T."/>
            <person name="Alioto T."/>
            <person name="Gomez Garrido J."/>
        </authorList>
    </citation>
    <scope>NUCLEOTIDE SEQUENCE</scope>
</reference>
<evidence type="ECO:0000259" key="1">
    <source>
        <dbReference type="Pfam" id="PF14291"/>
    </source>
</evidence>
<protein>
    <recommendedName>
        <fullName evidence="1">DUF4371 domain-containing protein</fullName>
    </recommendedName>
</protein>
<dbReference type="PANTHER" id="PTHR45749">
    <property type="match status" value="1"/>
</dbReference>
<dbReference type="AlphaFoldDB" id="A0AAD1T9I8"/>
<keyword evidence="3" id="KW-1185">Reference proteome</keyword>
<gene>
    <name evidence="2" type="ORF">PECUL_23A001654</name>
</gene>
<organism evidence="2 3">
    <name type="scientific">Pelobates cultripes</name>
    <name type="common">Western spadefoot toad</name>
    <dbReference type="NCBI Taxonomy" id="61616"/>
    <lineage>
        <taxon>Eukaryota</taxon>
        <taxon>Metazoa</taxon>
        <taxon>Chordata</taxon>
        <taxon>Craniata</taxon>
        <taxon>Vertebrata</taxon>
        <taxon>Euteleostomi</taxon>
        <taxon>Amphibia</taxon>
        <taxon>Batrachia</taxon>
        <taxon>Anura</taxon>
        <taxon>Pelobatoidea</taxon>
        <taxon>Pelobatidae</taxon>
        <taxon>Pelobates</taxon>
    </lineage>
</organism>
<dbReference type="Proteomes" id="UP001295444">
    <property type="component" value="Chromosome 10"/>
</dbReference>
<name>A0AAD1T9I8_PELCU</name>
<proteinExistence type="predicted"/>
<dbReference type="PANTHER" id="PTHR45749:SF14">
    <property type="entry name" value="TTF-TYPE DOMAIN-CONTAINING PROTEIN"/>
    <property type="match status" value="1"/>
</dbReference>
<dbReference type="Pfam" id="PF14291">
    <property type="entry name" value="DUF4371"/>
    <property type="match status" value="1"/>
</dbReference>
<dbReference type="InterPro" id="IPR025398">
    <property type="entry name" value="DUF4371"/>
</dbReference>
<evidence type="ECO:0000313" key="2">
    <source>
        <dbReference type="EMBL" id="CAH2319041.1"/>
    </source>
</evidence>
<dbReference type="EMBL" id="OW240921">
    <property type="protein sequence ID" value="CAH2319041.1"/>
    <property type="molecule type" value="Genomic_DNA"/>
</dbReference>
<accession>A0AAD1T9I8</accession>
<feature type="domain" description="DUF4371" evidence="1">
    <location>
        <begin position="9"/>
        <end position="193"/>
    </location>
</feature>
<evidence type="ECO:0000313" key="3">
    <source>
        <dbReference type="Proteomes" id="UP001295444"/>
    </source>
</evidence>